<keyword evidence="2" id="KW-1185">Reference proteome</keyword>
<protein>
    <submittedName>
        <fullName evidence="1">Uncharacterized protein</fullName>
    </submittedName>
</protein>
<reference evidence="2" key="1">
    <citation type="submission" date="2010-08" db="EMBL/GenBank/DDBJ databases">
        <authorList>
            <consortium name="Caenorhabditis japonica Sequencing Consortium"/>
            <person name="Wilson R.K."/>
        </authorList>
    </citation>
    <scope>NUCLEOTIDE SEQUENCE [LARGE SCALE GENOMIC DNA]</scope>
    <source>
        <strain evidence="2">DF5081</strain>
    </source>
</reference>
<proteinExistence type="predicted"/>
<evidence type="ECO:0000313" key="1">
    <source>
        <dbReference type="EnsemblMetazoa" id="CJA32881.1"/>
    </source>
</evidence>
<evidence type="ECO:0000313" key="2">
    <source>
        <dbReference type="Proteomes" id="UP000005237"/>
    </source>
</evidence>
<dbReference type="EnsemblMetazoa" id="CJA32881.1">
    <property type="protein sequence ID" value="CJA32881.1"/>
    <property type="gene ID" value="WBGene00208728"/>
</dbReference>
<organism evidence="1 2">
    <name type="scientific">Caenorhabditis japonica</name>
    <dbReference type="NCBI Taxonomy" id="281687"/>
    <lineage>
        <taxon>Eukaryota</taxon>
        <taxon>Metazoa</taxon>
        <taxon>Ecdysozoa</taxon>
        <taxon>Nematoda</taxon>
        <taxon>Chromadorea</taxon>
        <taxon>Rhabditida</taxon>
        <taxon>Rhabditina</taxon>
        <taxon>Rhabditomorpha</taxon>
        <taxon>Rhabditoidea</taxon>
        <taxon>Rhabditidae</taxon>
        <taxon>Peloderinae</taxon>
        <taxon>Caenorhabditis</taxon>
    </lineage>
</organism>
<name>A0A8R1ED13_CAEJA</name>
<reference evidence="1" key="2">
    <citation type="submission" date="2022-06" db="UniProtKB">
        <authorList>
            <consortium name="EnsemblMetazoa"/>
        </authorList>
    </citation>
    <scope>IDENTIFICATION</scope>
    <source>
        <strain evidence="1">DF5081</strain>
    </source>
</reference>
<dbReference type="Proteomes" id="UP000005237">
    <property type="component" value="Unassembled WGS sequence"/>
</dbReference>
<dbReference type="AlphaFoldDB" id="A0A8R1ED13"/>
<accession>A0A8R1ED13</accession>
<sequence>MLTHRTAQALPLLITTCSRTCNDPKKSDVENWLVSYCASKKPEFWRTGTMSLQNRWHTVVDKESKYY</sequence>